<dbReference type="PANTHER" id="PTHR37490">
    <property type="entry name" value="EXPRESSED PROTEIN"/>
    <property type="match status" value="1"/>
</dbReference>
<gene>
    <name evidence="2" type="ORF">CYMTET_48697</name>
</gene>
<dbReference type="Proteomes" id="UP001190700">
    <property type="component" value="Unassembled WGS sequence"/>
</dbReference>
<dbReference type="AlphaFoldDB" id="A0AAE0BSU8"/>
<keyword evidence="3" id="KW-1185">Reference proteome</keyword>
<accession>A0AAE0BSU8</accession>
<protein>
    <submittedName>
        <fullName evidence="2">Uncharacterized protein</fullName>
    </submittedName>
</protein>
<evidence type="ECO:0000313" key="3">
    <source>
        <dbReference type="Proteomes" id="UP001190700"/>
    </source>
</evidence>
<reference evidence="2 3" key="1">
    <citation type="journal article" date="2015" name="Genome Biol. Evol.">
        <title>Comparative Genomics of a Bacterivorous Green Alga Reveals Evolutionary Causalities and Consequences of Phago-Mixotrophic Mode of Nutrition.</title>
        <authorList>
            <person name="Burns J.A."/>
            <person name="Paasch A."/>
            <person name="Narechania A."/>
            <person name="Kim E."/>
        </authorList>
    </citation>
    <scope>NUCLEOTIDE SEQUENCE [LARGE SCALE GENOMIC DNA]</scope>
    <source>
        <strain evidence="2 3">PLY_AMNH</strain>
    </source>
</reference>
<dbReference type="PANTHER" id="PTHR37490:SF2">
    <property type="match status" value="1"/>
</dbReference>
<evidence type="ECO:0000313" key="2">
    <source>
        <dbReference type="EMBL" id="KAK3241548.1"/>
    </source>
</evidence>
<proteinExistence type="predicted"/>
<keyword evidence="1" id="KW-0732">Signal</keyword>
<dbReference type="InterPro" id="IPR021838">
    <property type="entry name" value="DUF3431"/>
</dbReference>
<dbReference type="Pfam" id="PF11913">
    <property type="entry name" value="DUF3431"/>
    <property type="match status" value="1"/>
</dbReference>
<sequence length="409" mass="46936">MCRPTVIIERACLVCLYLCCFFQVSFGCQAKDALCVVLTRCAENVTRVQNDLKQAGIPYIIMQQNRAEKLNKYDGPCGRSLSGGIREGGELVNLQGNMGNECRGYLRMILQWWDDLPERILFLQGYPYDQMLESNLPRLLSCLSRTAYGYVPVNKHMYYKKIFPFPHTDGYTRDAHGCTKRYWTLASQGREQEFPGLISYYKGAQFMVSRERIKAVNKEVYQDISDRFEGRRITMCLWQFGKERLDTGADCMALERLWHVLFGERTDTQYTADERCANLDQRYCDGNGCLPGVDPAEVAAVRAQTNWTAATAKPVKECNEDETRCVFRSQPDTVPADTTPEYDEKTVVERCYGEKCWKVTKPNPGKHLHHKHKHLNTSALQIEDSSHDERVRANSILKRLDFPLPEDAA</sequence>
<name>A0AAE0BSU8_9CHLO</name>
<dbReference type="PROSITE" id="PS51257">
    <property type="entry name" value="PROKAR_LIPOPROTEIN"/>
    <property type="match status" value="1"/>
</dbReference>
<comment type="caution">
    <text evidence="2">The sequence shown here is derived from an EMBL/GenBank/DDBJ whole genome shotgun (WGS) entry which is preliminary data.</text>
</comment>
<dbReference type="EMBL" id="LGRX02033370">
    <property type="protein sequence ID" value="KAK3241548.1"/>
    <property type="molecule type" value="Genomic_DNA"/>
</dbReference>
<evidence type="ECO:0000256" key="1">
    <source>
        <dbReference type="SAM" id="SignalP"/>
    </source>
</evidence>
<feature type="chain" id="PRO_5042034763" evidence="1">
    <location>
        <begin position="28"/>
        <end position="409"/>
    </location>
</feature>
<organism evidence="2 3">
    <name type="scientific">Cymbomonas tetramitiformis</name>
    <dbReference type="NCBI Taxonomy" id="36881"/>
    <lineage>
        <taxon>Eukaryota</taxon>
        <taxon>Viridiplantae</taxon>
        <taxon>Chlorophyta</taxon>
        <taxon>Pyramimonadophyceae</taxon>
        <taxon>Pyramimonadales</taxon>
        <taxon>Pyramimonadaceae</taxon>
        <taxon>Cymbomonas</taxon>
    </lineage>
</organism>
<feature type="signal peptide" evidence="1">
    <location>
        <begin position="1"/>
        <end position="27"/>
    </location>
</feature>